<dbReference type="AlphaFoldDB" id="A0A5B6WUB4"/>
<accession>A0A5B6WUB4</accession>
<dbReference type="PANTHER" id="PTHR31499">
    <property type="entry name" value="MYB FAMILY TRANSCRIPTION FACTOR PHL11"/>
    <property type="match status" value="1"/>
</dbReference>
<keyword evidence="8" id="KW-0472">Membrane</keyword>
<dbReference type="GO" id="GO:0016020">
    <property type="term" value="C:membrane"/>
    <property type="evidence" value="ECO:0007669"/>
    <property type="project" value="UniProtKB-SubCell"/>
</dbReference>
<feature type="coiled-coil region" evidence="11">
    <location>
        <begin position="641"/>
        <end position="668"/>
    </location>
</feature>
<dbReference type="Pfam" id="PF14379">
    <property type="entry name" value="Myb_CC_LHEQLE"/>
    <property type="match status" value="1"/>
</dbReference>
<sequence>MPQFSLTSLLYFCLSFSLHLFPSSSFSDQFWVTARKASAHIVFIDFPLHFPSLSREKKKKVSEEMYSGIRSLSLDGCVGDYQGSLDGTNLPGDACLVLTTDPKPRLRWTAELHERFVDAVTQLGGPDKATPKTIMRTMGVKGLTLYHLKSHLQEMALPAKLVEIPLPLFLQKYRLGKQSAKESTDNSKDASSIAERQDTGSSTTASSRMVAQDMNEYVTEALRVQMEVQRKLHEQLEVQRRLQLRIEAQGKYLQSIFEKACTALNDEAAASTGLEAAREELSELAIKVSNDCQGMIPLDNIKLPSLSEFTAALENKTASNMPTRIGDCSIESFLTSSRSPLSQTGVGSQALTMKRPRPPFAYLYLCGSTLAYLASRFLGLFGLSLPCPCNGLFGYLEKKNRFQAMLVHDPCLKISPVQYSIMKRLPFDAIWNNFYDDGEDDDDDEQRDSQLNSDYWQDGKVEMEREASSSSWNGKKNTFVGVKNGNFGQIHKWKRRPKVGLRRRKRIDSFLGGKVSSSPNDPLVSITTPTGFNSSATFVKLGNDVTEESKTPVHSEDGKETAKHIGGPKQNFQGSQMDYDSFAENKSVDKKETAMAIKRSASAQDFDGGRVLGQALDAEHATCAALYIELEKERSAAATAADEAMAMILRLQEEKAAIEMEAKQYRRMIEAKFTYDAEEMNILKEILLRREKEKYFLEKETESYKQMLYGKEQLDADMYDTAATQEQEMSSEWELLRVQQVNELFREKDKTKVNIDFVEGIAVTELNKAASFLSSSIENNDAQMFRSDDKINTMVEDKEQCNETNPHQHSALKTTEAKMIFPYNNEKVEKLGIGLHRSDSGSDFRVLDVHVINNASNVKNKKGEKRIEKKLIGVSSNSPKICDNQTAGGVEIEPGRKGNSSERSEGLPPIHPSQPKYLHRKSKSAFDYERLKIDNEVGWLRERLKIVQLGREKLNFPAGHKAREQVELQIMEDIATQLRDRQQLTESGKALPQAPLPPPSSKVMSKKRHKQSASLGGLRSI</sequence>
<evidence type="ECO:0000256" key="10">
    <source>
        <dbReference type="ARBA" id="ARBA00023242"/>
    </source>
</evidence>
<feature type="domain" description="GTD-binding" evidence="15">
    <location>
        <begin position="607"/>
        <end position="705"/>
    </location>
</feature>
<dbReference type="PROSITE" id="PS51775">
    <property type="entry name" value="GTD_BINDING"/>
    <property type="match status" value="1"/>
</dbReference>
<dbReference type="InterPro" id="IPR007656">
    <property type="entry name" value="GTD-bd"/>
</dbReference>
<feature type="region of interest" description="Disordered" evidence="12">
    <location>
        <begin position="980"/>
        <end position="1021"/>
    </location>
</feature>
<dbReference type="Pfam" id="PF04576">
    <property type="entry name" value="Zein-binding"/>
    <property type="match status" value="1"/>
</dbReference>
<comment type="caution">
    <text evidence="16">The sequence shown here is derived from an EMBL/GenBank/DDBJ whole genome shotgun (WGS) entry which is preliminary data.</text>
</comment>
<evidence type="ECO:0000256" key="12">
    <source>
        <dbReference type="SAM" id="MobiDB-lite"/>
    </source>
</evidence>
<keyword evidence="9" id="KW-0804">Transcription</keyword>
<evidence type="ECO:0000256" key="11">
    <source>
        <dbReference type="SAM" id="Coils"/>
    </source>
</evidence>
<keyword evidence="4" id="KW-0812">Transmembrane</keyword>
<keyword evidence="6" id="KW-0805">Transcription regulation</keyword>
<keyword evidence="13" id="KW-0732">Signal</keyword>
<feature type="compositionally biased region" description="Basic and acidic residues" evidence="12">
    <location>
        <begin position="893"/>
        <end position="905"/>
    </location>
</feature>
<feature type="region of interest" description="Disordered" evidence="12">
    <location>
        <begin position="180"/>
        <end position="207"/>
    </location>
</feature>
<reference evidence="17" key="1">
    <citation type="journal article" date="2019" name="Plant Biotechnol. J.">
        <title>Genome sequencing of the Australian wild diploid species Gossypium australe highlights disease resistance and delayed gland morphogenesis.</title>
        <authorList>
            <person name="Cai Y."/>
            <person name="Cai X."/>
            <person name="Wang Q."/>
            <person name="Wang P."/>
            <person name="Zhang Y."/>
            <person name="Cai C."/>
            <person name="Xu Y."/>
            <person name="Wang K."/>
            <person name="Zhou Z."/>
            <person name="Wang C."/>
            <person name="Geng S."/>
            <person name="Li B."/>
            <person name="Dong Q."/>
            <person name="Hou Y."/>
            <person name="Wang H."/>
            <person name="Ai P."/>
            <person name="Liu Z."/>
            <person name="Yi F."/>
            <person name="Sun M."/>
            <person name="An G."/>
            <person name="Cheng J."/>
            <person name="Zhang Y."/>
            <person name="Shi Q."/>
            <person name="Xie Y."/>
            <person name="Shi X."/>
            <person name="Chang Y."/>
            <person name="Huang F."/>
            <person name="Chen Y."/>
            <person name="Hong S."/>
            <person name="Mi L."/>
            <person name="Sun Q."/>
            <person name="Zhang L."/>
            <person name="Zhou B."/>
            <person name="Peng R."/>
            <person name="Zhang X."/>
            <person name="Liu F."/>
        </authorList>
    </citation>
    <scope>NUCLEOTIDE SEQUENCE [LARGE SCALE GENOMIC DNA]</scope>
    <source>
        <strain evidence="17">cv. PA1801</strain>
    </source>
</reference>
<comment type="similarity">
    <text evidence="3">Belongs to the MYB-CC family.</text>
</comment>
<feature type="compositionally biased region" description="Basic and acidic residues" evidence="12">
    <location>
        <begin position="547"/>
        <end position="563"/>
    </location>
</feature>
<feature type="domain" description="HTH myb-type" evidence="14">
    <location>
        <begin position="100"/>
        <end position="160"/>
    </location>
</feature>
<feature type="region of interest" description="Disordered" evidence="12">
    <location>
        <begin position="546"/>
        <end position="576"/>
    </location>
</feature>
<dbReference type="SUPFAM" id="SSF46689">
    <property type="entry name" value="Homeodomain-like"/>
    <property type="match status" value="1"/>
</dbReference>
<evidence type="ECO:0000256" key="6">
    <source>
        <dbReference type="ARBA" id="ARBA00023015"/>
    </source>
</evidence>
<feature type="region of interest" description="Disordered" evidence="12">
    <location>
        <begin position="879"/>
        <end position="921"/>
    </location>
</feature>
<dbReference type="OrthoDB" id="1933744at2759"/>
<keyword evidence="5" id="KW-1133">Transmembrane helix</keyword>
<evidence type="ECO:0000256" key="2">
    <source>
        <dbReference type="ARBA" id="ARBA00004370"/>
    </source>
</evidence>
<evidence type="ECO:0000256" key="9">
    <source>
        <dbReference type="ARBA" id="ARBA00023163"/>
    </source>
</evidence>
<comment type="subcellular location">
    <subcellularLocation>
        <location evidence="2">Membrane</location>
    </subcellularLocation>
    <subcellularLocation>
        <location evidence="1">Nucleus</location>
    </subcellularLocation>
</comment>
<dbReference type="GO" id="GO:0080115">
    <property type="term" value="F:myosin XI tail binding"/>
    <property type="evidence" value="ECO:0007669"/>
    <property type="project" value="UniProtKB-ARBA"/>
</dbReference>
<evidence type="ECO:0000313" key="17">
    <source>
        <dbReference type="Proteomes" id="UP000325315"/>
    </source>
</evidence>
<feature type="chain" id="PRO_5022879335" evidence="13">
    <location>
        <begin position="26"/>
        <end position="1021"/>
    </location>
</feature>
<dbReference type="InterPro" id="IPR001005">
    <property type="entry name" value="SANT/Myb"/>
</dbReference>
<evidence type="ECO:0000256" key="5">
    <source>
        <dbReference type="ARBA" id="ARBA00022989"/>
    </source>
</evidence>
<organism evidence="16 17">
    <name type="scientific">Gossypium australe</name>
    <dbReference type="NCBI Taxonomy" id="47621"/>
    <lineage>
        <taxon>Eukaryota</taxon>
        <taxon>Viridiplantae</taxon>
        <taxon>Streptophyta</taxon>
        <taxon>Embryophyta</taxon>
        <taxon>Tracheophyta</taxon>
        <taxon>Spermatophyta</taxon>
        <taxon>Magnoliopsida</taxon>
        <taxon>eudicotyledons</taxon>
        <taxon>Gunneridae</taxon>
        <taxon>Pentapetalae</taxon>
        <taxon>rosids</taxon>
        <taxon>malvids</taxon>
        <taxon>Malvales</taxon>
        <taxon>Malvaceae</taxon>
        <taxon>Malvoideae</taxon>
        <taxon>Gossypium</taxon>
    </lineage>
</organism>
<dbReference type="Gene3D" id="1.10.10.60">
    <property type="entry name" value="Homeodomain-like"/>
    <property type="match status" value="1"/>
</dbReference>
<dbReference type="NCBIfam" id="TIGR01557">
    <property type="entry name" value="myb_SHAQKYF"/>
    <property type="match status" value="1"/>
</dbReference>
<dbReference type="GO" id="GO:0003677">
    <property type="term" value="F:DNA binding"/>
    <property type="evidence" value="ECO:0007669"/>
    <property type="project" value="InterPro"/>
</dbReference>
<evidence type="ECO:0000256" key="8">
    <source>
        <dbReference type="ARBA" id="ARBA00023136"/>
    </source>
</evidence>
<gene>
    <name evidence="16" type="ORF">EPI10_007480</name>
</gene>
<dbReference type="Proteomes" id="UP000325315">
    <property type="component" value="Unassembled WGS sequence"/>
</dbReference>
<feature type="signal peptide" evidence="13">
    <location>
        <begin position="1"/>
        <end position="25"/>
    </location>
</feature>
<dbReference type="InterPro" id="IPR006447">
    <property type="entry name" value="Myb_dom_plants"/>
</dbReference>
<dbReference type="InterPro" id="IPR009057">
    <property type="entry name" value="Homeodomain-like_sf"/>
</dbReference>
<proteinExistence type="inferred from homology"/>
<dbReference type="GO" id="GO:0005634">
    <property type="term" value="C:nucleus"/>
    <property type="evidence" value="ECO:0007669"/>
    <property type="project" value="UniProtKB-SubCell"/>
</dbReference>
<dbReference type="PANTHER" id="PTHR31499:SF6">
    <property type="entry name" value="PROTEIN PHR1-LIKE 2"/>
    <property type="match status" value="1"/>
</dbReference>
<dbReference type="InterPro" id="IPR025756">
    <property type="entry name" value="Myb_CC_LHEQLE"/>
</dbReference>
<evidence type="ECO:0000259" key="14">
    <source>
        <dbReference type="PROSITE" id="PS51294"/>
    </source>
</evidence>
<evidence type="ECO:0000256" key="13">
    <source>
        <dbReference type="SAM" id="SignalP"/>
    </source>
</evidence>
<dbReference type="Pfam" id="PF00249">
    <property type="entry name" value="Myb_DNA-binding"/>
    <property type="match status" value="1"/>
</dbReference>
<dbReference type="PROSITE" id="PS51294">
    <property type="entry name" value="HTH_MYB"/>
    <property type="match status" value="1"/>
</dbReference>
<evidence type="ECO:0000313" key="16">
    <source>
        <dbReference type="EMBL" id="KAA3485511.1"/>
    </source>
</evidence>
<keyword evidence="17" id="KW-1185">Reference proteome</keyword>
<keyword evidence="10" id="KW-0539">Nucleus</keyword>
<dbReference type="InterPro" id="IPR017930">
    <property type="entry name" value="Myb_dom"/>
</dbReference>
<evidence type="ECO:0000256" key="3">
    <source>
        <dbReference type="ARBA" id="ARBA00006783"/>
    </source>
</evidence>
<protein>
    <submittedName>
        <fullName evidence="16">Myosin-binding protein 3-like</fullName>
    </submittedName>
</protein>
<evidence type="ECO:0000256" key="1">
    <source>
        <dbReference type="ARBA" id="ARBA00004123"/>
    </source>
</evidence>
<evidence type="ECO:0000256" key="7">
    <source>
        <dbReference type="ARBA" id="ARBA00023054"/>
    </source>
</evidence>
<evidence type="ECO:0000259" key="15">
    <source>
        <dbReference type="PROSITE" id="PS51775"/>
    </source>
</evidence>
<keyword evidence="7 11" id="KW-0175">Coiled coil</keyword>
<dbReference type="GO" id="GO:0003700">
    <property type="term" value="F:DNA-binding transcription factor activity"/>
    <property type="evidence" value="ECO:0007669"/>
    <property type="project" value="InterPro"/>
</dbReference>
<dbReference type="InterPro" id="IPR046955">
    <property type="entry name" value="PHR1-like"/>
</dbReference>
<evidence type="ECO:0000256" key="4">
    <source>
        <dbReference type="ARBA" id="ARBA00022692"/>
    </source>
</evidence>
<dbReference type="EMBL" id="SMMG02000002">
    <property type="protein sequence ID" value="KAA3485511.1"/>
    <property type="molecule type" value="Genomic_DNA"/>
</dbReference>
<name>A0A5B6WUB4_9ROSI</name>